<dbReference type="InterPro" id="IPR018062">
    <property type="entry name" value="HTH_AraC-typ_CS"/>
</dbReference>
<keyword evidence="7" id="KW-1185">Reference proteome</keyword>
<dbReference type="Proteomes" id="UP000621560">
    <property type="component" value="Unassembled WGS sequence"/>
</dbReference>
<evidence type="ECO:0000259" key="5">
    <source>
        <dbReference type="PROSITE" id="PS01124"/>
    </source>
</evidence>
<dbReference type="Gene3D" id="1.10.10.60">
    <property type="entry name" value="Homeodomain-like"/>
    <property type="match status" value="2"/>
</dbReference>
<dbReference type="PROSITE" id="PS01124">
    <property type="entry name" value="HTH_ARAC_FAMILY_2"/>
    <property type="match status" value="1"/>
</dbReference>
<keyword evidence="2" id="KW-0238">DNA-binding</keyword>
<dbReference type="InterPro" id="IPR018060">
    <property type="entry name" value="HTH_AraC"/>
</dbReference>
<feature type="domain" description="HTH araC/xylS-type" evidence="5">
    <location>
        <begin position="65"/>
        <end position="163"/>
    </location>
</feature>
<dbReference type="PRINTS" id="PR00032">
    <property type="entry name" value="HTHARAC"/>
</dbReference>
<dbReference type="SUPFAM" id="SSF46689">
    <property type="entry name" value="Homeodomain-like"/>
    <property type="match status" value="2"/>
</dbReference>
<dbReference type="Pfam" id="PF12833">
    <property type="entry name" value="HTH_18"/>
    <property type="match status" value="1"/>
</dbReference>
<reference evidence="6" key="1">
    <citation type="submission" date="2020-09" db="EMBL/GenBank/DDBJ databases">
        <title>A novel bacterium of genus Paenibacillus, isolated from South China Sea.</title>
        <authorList>
            <person name="Huang H."/>
            <person name="Mo K."/>
            <person name="Hu Y."/>
        </authorList>
    </citation>
    <scope>NUCLEOTIDE SEQUENCE</scope>
    <source>
        <strain evidence="6">IB182496</strain>
    </source>
</reference>
<dbReference type="EMBL" id="JACXIZ010000032">
    <property type="protein sequence ID" value="MBD2847051.1"/>
    <property type="molecule type" value="Genomic_DNA"/>
</dbReference>
<evidence type="ECO:0000256" key="4">
    <source>
        <dbReference type="SAM" id="MobiDB-lite"/>
    </source>
</evidence>
<dbReference type="GO" id="GO:0043565">
    <property type="term" value="F:sequence-specific DNA binding"/>
    <property type="evidence" value="ECO:0007669"/>
    <property type="project" value="InterPro"/>
</dbReference>
<dbReference type="GO" id="GO:0003700">
    <property type="term" value="F:DNA-binding transcription factor activity"/>
    <property type="evidence" value="ECO:0007669"/>
    <property type="project" value="InterPro"/>
</dbReference>
<dbReference type="PANTHER" id="PTHR46796:SF6">
    <property type="entry name" value="ARAC SUBFAMILY"/>
    <property type="match status" value="1"/>
</dbReference>
<keyword evidence="3" id="KW-0804">Transcription</keyword>
<evidence type="ECO:0000256" key="2">
    <source>
        <dbReference type="ARBA" id="ARBA00023125"/>
    </source>
</evidence>
<feature type="region of interest" description="Disordered" evidence="4">
    <location>
        <begin position="35"/>
        <end position="57"/>
    </location>
</feature>
<dbReference type="InterPro" id="IPR050204">
    <property type="entry name" value="AraC_XylS_family_regulators"/>
</dbReference>
<dbReference type="AlphaFoldDB" id="A0A927GT76"/>
<protein>
    <submittedName>
        <fullName evidence="6">Helix-turn-helix transcriptional regulator</fullName>
    </submittedName>
</protein>
<accession>A0A927GT76</accession>
<dbReference type="InterPro" id="IPR009057">
    <property type="entry name" value="Homeodomain-like_sf"/>
</dbReference>
<proteinExistence type="predicted"/>
<keyword evidence="1" id="KW-0805">Transcription regulation</keyword>
<dbReference type="SMART" id="SM00342">
    <property type="entry name" value="HTH_ARAC"/>
    <property type="match status" value="1"/>
</dbReference>
<dbReference type="RefSeq" id="WP_190920030.1">
    <property type="nucleotide sequence ID" value="NZ_JACXIZ010000032.1"/>
</dbReference>
<dbReference type="PANTHER" id="PTHR46796">
    <property type="entry name" value="HTH-TYPE TRANSCRIPTIONAL ACTIVATOR RHAS-RELATED"/>
    <property type="match status" value="1"/>
</dbReference>
<dbReference type="InterPro" id="IPR020449">
    <property type="entry name" value="Tscrpt_reg_AraC-type_HTH"/>
</dbReference>
<evidence type="ECO:0000313" key="6">
    <source>
        <dbReference type="EMBL" id="MBD2847051.1"/>
    </source>
</evidence>
<evidence type="ECO:0000256" key="3">
    <source>
        <dbReference type="ARBA" id="ARBA00023163"/>
    </source>
</evidence>
<feature type="compositionally biased region" description="Polar residues" evidence="4">
    <location>
        <begin position="46"/>
        <end position="55"/>
    </location>
</feature>
<evidence type="ECO:0000256" key="1">
    <source>
        <dbReference type="ARBA" id="ARBA00023015"/>
    </source>
</evidence>
<feature type="region of interest" description="Disordered" evidence="4">
    <location>
        <begin position="1"/>
        <end position="22"/>
    </location>
</feature>
<gene>
    <name evidence="6" type="ORF">IDH44_17780</name>
</gene>
<sequence length="182" mass="20694">MLRSAGIAEIQSTVTAEDRRSGAASSRMLWTYPGAARQRKDEHPRQQQQSDQTAHSACEMQRIAKRLQRYIAGHCCRALDMTELAEREHLSRSHMFKIFKKYNGCTPYHYLMEQRIGLAKRLLRRSEESVAQIGMRIGFNDPSHFNRSFKEATGMTPGAYQSAVQCGAAGESGSPRRRHRHA</sequence>
<organism evidence="6 7">
    <name type="scientific">Paenibacillus sabuli</name>
    <dbReference type="NCBI Taxonomy" id="2772509"/>
    <lineage>
        <taxon>Bacteria</taxon>
        <taxon>Bacillati</taxon>
        <taxon>Bacillota</taxon>
        <taxon>Bacilli</taxon>
        <taxon>Bacillales</taxon>
        <taxon>Paenibacillaceae</taxon>
        <taxon>Paenibacillus</taxon>
    </lineage>
</organism>
<dbReference type="PROSITE" id="PS00041">
    <property type="entry name" value="HTH_ARAC_FAMILY_1"/>
    <property type="match status" value="1"/>
</dbReference>
<comment type="caution">
    <text evidence="6">The sequence shown here is derived from an EMBL/GenBank/DDBJ whole genome shotgun (WGS) entry which is preliminary data.</text>
</comment>
<evidence type="ECO:0000313" key="7">
    <source>
        <dbReference type="Proteomes" id="UP000621560"/>
    </source>
</evidence>
<name>A0A927GT76_9BACL</name>